<comment type="caution">
    <text evidence="4">The sequence shown here is derived from an EMBL/GenBank/DDBJ whole genome shotgun (WGS) entry which is preliminary data.</text>
</comment>
<organism evidence="4">
    <name type="scientific">Halalkalibacterium halodurans</name>
    <name type="common">Bacillus halodurans</name>
    <dbReference type="NCBI Taxonomy" id="86665"/>
    <lineage>
        <taxon>Bacteria</taxon>
        <taxon>Bacillati</taxon>
        <taxon>Bacillota</taxon>
        <taxon>Bacilli</taxon>
        <taxon>Bacillales</taxon>
        <taxon>Bacillaceae</taxon>
        <taxon>Halalkalibacterium (ex Joshi et al. 2022)</taxon>
    </lineage>
</organism>
<dbReference type="CDD" id="cd04301">
    <property type="entry name" value="NAT_SF"/>
    <property type="match status" value="1"/>
</dbReference>
<dbReference type="GO" id="GO:0016747">
    <property type="term" value="F:acyltransferase activity, transferring groups other than amino-acyl groups"/>
    <property type="evidence" value="ECO:0007669"/>
    <property type="project" value="InterPro"/>
</dbReference>
<proteinExistence type="predicted"/>
<dbReference type="PROSITE" id="PS51186">
    <property type="entry name" value="GNAT"/>
    <property type="match status" value="1"/>
</dbReference>
<dbReference type="EMBL" id="LILD01000003">
    <property type="protein sequence ID" value="KOO36951.1"/>
    <property type="molecule type" value="Genomic_DNA"/>
</dbReference>
<dbReference type="InterPro" id="IPR000182">
    <property type="entry name" value="GNAT_dom"/>
</dbReference>
<protein>
    <submittedName>
        <fullName evidence="4">Phosphinothricin acetyltransferase</fullName>
    </submittedName>
</protein>
<evidence type="ECO:0000256" key="2">
    <source>
        <dbReference type="ARBA" id="ARBA00023315"/>
    </source>
</evidence>
<dbReference type="PANTHER" id="PTHR43877">
    <property type="entry name" value="AMINOALKYLPHOSPHONATE N-ACETYLTRANSFERASE-RELATED-RELATED"/>
    <property type="match status" value="1"/>
</dbReference>
<sequence>MESIRIIEMTDNDWPEVERIYREGIETGNATFETEAPSWEKWDAGHVKSCRFVAKIKEKVVGWVALSPVSSRCVYQGVAEVSVYVGSTGRGKGVGRKLLASVVEESEKQGYWTLQASVFPENVASLKLHRQLGFREVGKRERLAKREGVWRDVILLERRSEKVGL</sequence>
<dbReference type="PATRIC" id="fig|136160.3.peg.4219"/>
<dbReference type="InterPro" id="IPR050832">
    <property type="entry name" value="Bact_Acetyltransf"/>
</dbReference>
<dbReference type="AlphaFoldDB" id="A0A0M0KDP3"/>
<feature type="domain" description="N-acetyltransferase" evidence="3">
    <location>
        <begin position="4"/>
        <end position="157"/>
    </location>
</feature>
<keyword evidence="2" id="KW-0012">Acyltransferase</keyword>
<evidence type="ECO:0000313" key="4">
    <source>
        <dbReference type="EMBL" id="KOO36951.1"/>
    </source>
</evidence>
<evidence type="ECO:0000256" key="1">
    <source>
        <dbReference type="ARBA" id="ARBA00022679"/>
    </source>
</evidence>
<name>A0A0M0KDP3_ALKHA</name>
<dbReference type="Pfam" id="PF00583">
    <property type="entry name" value="Acetyltransf_1"/>
    <property type="match status" value="1"/>
</dbReference>
<dbReference type="Gene3D" id="3.40.630.30">
    <property type="match status" value="1"/>
</dbReference>
<accession>A0A4Y7WTQ7</accession>
<reference evidence="4" key="1">
    <citation type="submission" date="2015-08" db="EMBL/GenBank/DDBJ databases">
        <title>Complete DNA Sequence of Pseudomonas syringae pv. actinidiae, the Causal Agent of Kiwifruit Canker Disease.</title>
        <authorList>
            <person name="Rikkerink E.H.A."/>
            <person name="Fineran P.C."/>
        </authorList>
    </citation>
    <scope>NUCLEOTIDE SEQUENCE</scope>
    <source>
        <strain evidence="4">DSM 13666</strain>
    </source>
</reference>
<keyword evidence="1 4" id="KW-0808">Transferase</keyword>
<dbReference type="SUPFAM" id="SSF55729">
    <property type="entry name" value="Acyl-CoA N-acyltransferases (Nat)"/>
    <property type="match status" value="1"/>
</dbReference>
<evidence type="ECO:0000259" key="3">
    <source>
        <dbReference type="PROSITE" id="PS51186"/>
    </source>
</evidence>
<accession>A0A0M0KDP3</accession>
<gene>
    <name evidence="4" type="ORF">AMD02_16335</name>
</gene>
<dbReference type="InterPro" id="IPR016181">
    <property type="entry name" value="Acyl_CoA_acyltransferase"/>
</dbReference>